<dbReference type="STRING" id="1472767.AOX59_11285"/>
<dbReference type="GO" id="GO:0002949">
    <property type="term" value="P:tRNA threonylcarbamoyladenosine modification"/>
    <property type="evidence" value="ECO:0007669"/>
    <property type="project" value="InterPro"/>
</dbReference>
<dbReference type="InterPro" id="IPR043129">
    <property type="entry name" value="ATPase_NBD"/>
</dbReference>
<dbReference type="OrthoDB" id="9784166at2"/>
<dbReference type="InterPro" id="IPR022496">
    <property type="entry name" value="T6A_TsaB"/>
</dbReference>
<evidence type="ECO:0000313" key="3">
    <source>
        <dbReference type="Proteomes" id="UP000050331"/>
    </source>
</evidence>
<dbReference type="CDD" id="cd24032">
    <property type="entry name" value="ASKHA_NBD_TsaB"/>
    <property type="match status" value="1"/>
</dbReference>
<accession>A0A0U4G8R1</accession>
<evidence type="ECO:0000313" key="2">
    <source>
        <dbReference type="EMBL" id="ALX49130.1"/>
    </source>
</evidence>
<keyword evidence="3" id="KW-1185">Reference proteome</keyword>
<dbReference type="Gene3D" id="3.30.420.40">
    <property type="match status" value="2"/>
</dbReference>
<dbReference type="GO" id="GO:0005829">
    <property type="term" value="C:cytosol"/>
    <property type="evidence" value="ECO:0007669"/>
    <property type="project" value="TreeGrafter"/>
</dbReference>
<proteinExistence type="predicted"/>
<dbReference type="InterPro" id="IPR000905">
    <property type="entry name" value="Gcp-like_dom"/>
</dbReference>
<feature type="domain" description="Gcp-like" evidence="1">
    <location>
        <begin position="32"/>
        <end position="224"/>
    </location>
</feature>
<dbReference type="RefSeq" id="WP_068445622.1">
    <property type="nucleotide sequence ID" value="NZ_CP013862.1"/>
</dbReference>
<protein>
    <submittedName>
        <fullName evidence="2">tRNA threonylcarbamoyladenosine biosynthesis protein TsaB</fullName>
    </submittedName>
</protein>
<reference evidence="2 3" key="1">
    <citation type="submission" date="2016-01" db="EMBL/GenBank/DDBJ databases">
        <title>Complete genome sequence of strain Lentibacillus amyloliquefaciens LAM0015T isolated from saline sediment.</title>
        <authorList>
            <person name="Wang J.-L."/>
            <person name="He M.-X."/>
        </authorList>
    </citation>
    <scope>NUCLEOTIDE SEQUENCE [LARGE SCALE GENOMIC DNA]</scope>
    <source>
        <strain evidence="2 3">LAM0015</strain>
    </source>
</reference>
<sequence length="233" mass="25944">MNILAMDTSNQALGVALLKDGQLIGEVMTNLKKNHSVRLMPAINQLMHDVDMTPQDLDKIVVAKGPGSYTGVRIGLTTAKSMAWALDIPLAGISSLEVLAWQGYFYNSYICPFFDARRGLVYTGLYEMQNGKPELVRDENNIMMEDWLKELAKTNQDVLFLSPDIELHRELIKTYLGRRAVIAEGPFQLASPADLACAGIDKTAESTHTLIPNYLRLAEAEANWLKKVQESDD</sequence>
<dbReference type="EMBL" id="CP013862">
    <property type="protein sequence ID" value="ALX49130.1"/>
    <property type="molecule type" value="Genomic_DNA"/>
</dbReference>
<dbReference type="KEGG" id="lao:AOX59_11285"/>
<dbReference type="AlphaFoldDB" id="A0A0U4G8R1"/>
<organism evidence="2 3">
    <name type="scientific">Lentibacillus amyloliquefaciens</name>
    <dbReference type="NCBI Taxonomy" id="1472767"/>
    <lineage>
        <taxon>Bacteria</taxon>
        <taxon>Bacillati</taxon>
        <taxon>Bacillota</taxon>
        <taxon>Bacilli</taxon>
        <taxon>Bacillales</taxon>
        <taxon>Bacillaceae</taxon>
        <taxon>Lentibacillus</taxon>
    </lineage>
</organism>
<dbReference type="NCBIfam" id="TIGR03725">
    <property type="entry name" value="T6A_YeaZ"/>
    <property type="match status" value="1"/>
</dbReference>
<gene>
    <name evidence="2" type="ORF">AOX59_11285</name>
</gene>
<dbReference type="SUPFAM" id="SSF53067">
    <property type="entry name" value="Actin-like ATPase domain"/>
    <property type="match status" value="2"/>
</dbReference>
<dbReference type="PANTHER" id="PTHR11735">
    <property type="entry name" value="TRNA N6-ADENOSINE THREONYLCARBAMOYLTRANSFERASE"/>
    <property type="match status" value="1"/>
</dbReference>
<dbReference type="Pfam" id="PF00814">
    <property type="entry name" value="TsaD"/>
    <property type="match status" value="1"/>
</dbReference>
<dbReference type="PANTHER" id="PTHR11735:SF11">
    <property type="entry name" value="TRNA THREONYLCARBAMOYLADENOSINE BIOSYNTHESIS PROTEIN TSAB"/>
    <property type="match status" value="1"/>
</dbReference>
<dbReference type="Proteomes" id="UP000050331">
    <property type="component" value="Chromosome"/>
</dbReference>
<name>A0A0U4G8R1_9BACI</name>
<evidence type="ECO:0000259" key="1">
    <source>
        <dbReference type="Pfam" id="PF00814"/>
    </source>
</evidence>